<organism evidence="12">
    <name type="scientific">Blastocystis hominis</name>
    <dbReference type="NCBI Taxonomy" id="12968"/>
    <lineage>
        <taxon>Eukaryota</taxon>
        <taxon>Sar</taxon>
        <taxon>Stramenopiles</taxon>
        <taxon>Bigyra</taxon>
        <taxon>Opalozoa</taxon>
        <taxon>Opalinata</taxon>
        <taxon>Blastocystidae</taxon>
        <taxon>Blastocystis</taxon>
    </lineage>
</organism>
<dbReference type="InterPro" id="IPR036324">
    <property type="entry name" value="Mn/Fe_SOD_N_sf"/>
</dbReference>
<dbReference type="SUPFAM" id="SSF69572">
    <property type="entry name" value="Activating enzymes of the ubiquitin-like proteins"/>
    <property type="match status" value="1"/>
</dbReference>
<dbReference type="EC" id="1.15.1.1" evidence="3"/>
<feature type="domain" description="Tetrahydrofolate dehydrogenase/cyclohydrolase NAD(P)-binding" evidence="11">
    <location>
        <begin position="2"/>
        <end position="101"/>
    </location>
</feature>
<dbReference type="GO" id="GO:0004784">
    <property type="term" value="F:superoxide dismutase activity"/>
    <property type="evidence" value="ECO:0007669"/>
    <property type="project" value="UniProtKB-EC"/>
</dbReference>
<sequence>MTCTMAHEHTPNTPELCRSADLVVSAVGNPGMIKGDWLKPGTTIIDIGTRCVKDRNGIYVLAGDVDMESCIGIAGAITPVPGGVALLTTAMLMNNTLKAFVLQNDLAVYYNSFSNVALNVNNCLSVYKLSVKRPSESTEWNERYSRQIRLEGVGVEGQKRIEHARVLVIGAGGLGTPVVLYLVGSGIGHLTIIDDDVVELGNIHRQLSLHFPIISRQNRFECVAIVERFTKENAPKLIAEHDFIVDCCDNIETRYTINDECVRQGKCFVSGATQRFSGQVTVYGHNQGPCFRCLYPTTPVTPDSEKYGGKLPILSPLPGVVGSMEAVEVLKLILGIGKTLEGRLLLCAEESKTVHAEQNLLIKRLKPNDIVILVLACLLDARIHLLVFFHYLITLSQSKVIMSSVQKYVLPELPYARDALEPSISAETIDYHYGKHHQTYVNNLNNLLPEGGAPLEELIKTAEGGVFNNAAQIWNHTFYWNCLCHGGCPLEDGALKTAIEAKWGSYDAFIKELSAKTVSFFGSGWSWLVQKADGSLDIVCTANAGNPLRDGMKPLLCCDVWEHAYYIDYRNARANYFNKWLEVVNWKFVAQNFAWCVCCKQKNTLQRQ</sequence>
<keyword evidence="5" id="KW-0479">Metal-binding</keyword>
<evidence type="ECO:0000256" key="5">
    <source>
        <dbReference type="ARBA" id="ARBA00022723"/>
    </source>
</evidence>
<reference evidence="12" key="1">
    <citation type="submission" date="2010-02" db="EMBL/GenBank/DDBJ databases">
        <title>Sequencing and annotation of the Blastocystis hominis genome.</title>
        <authorList>
            <person name="Wincker P."/>
        </authorList>
    </citation>
    <scope>NUCLEOTIDE SEQUENCE</scope>
    <source>
        <strain evidence="12">Singapore isolate B</strain>
    </source>
</reference>
<dbReference type="Proteomes" id="UP000008312">
    <property type="component" value="Unassembled WGS sequence"/>
</dbReference>
<dbReference type="GO" id="GO:0046872">
    <property type="term" value="F:metal ion binding"/>
    <property type="evidence" value="ECO:0007669"/>
    <property type="project" value="UniProtKB-KW"/>
</dbReference>
<evidence type="ECO:0000256" key="4">
    <source>
        <dbReference type="ARBA" id="ARBA00014767"/>
    </source>
</evidence>
<dbReference type="Gene3D" id="1.10.287.990">
    <property type="entry name" value="Fe,Mn superoxide dismutase (SOD) domain"/>
    <property type="match status" value="1"/>
</dbReference>
<evidence type="ECO:0000256" key="2">
    <source>
        <dbReference type="ARBA" id="ARBA00011738"/>
    </source>
</evidence>
<dbReference type="InterPro" id="IPR036291">
    <property type="entry name" value="NAD(P)-bd_dom_sf"/>
</dbReference>
<dbReference type="SUPFAM" id="SSF51735">
    <property type="entry name" value="NAD(P)-binding Rossmann-fold domains"/>
    <property type="match status" value="1"/>
</dbReference>
<dbReference type="InterPro" id="IPR019833">
    <property type="entry name" value="Mn/Fe_SOD_BS"/>
</dbReference>
<dbReference type="InterPro" id="IPR035985">
    <property type="entry name" value="Ubiquitin-activating_enz"/>
</dbReference>
<accession>D8M4P0</accession>
<dbReference type="InterPro" id="IPR019832">
    <property type="entry name" value="Mn/Fe_SOD_C"/>
</dbReference>
<dbReference type="SUPFAM" id="SSF54719">
    <property type="entry name" value="Fe,Mn superoxide dismutase (SOD), C-terminal domain"/>
    <property type="match status" value="1"/>
</dbReference>
<dbReference type="GO" id="GO:0008641">
    <property type="term" value="F:ubiquitin-like modifier activating enzyme activity"/>
    <property type="evidence" value="ECO:0007669"/>
    <property type="project" value="InterPro"/>
</dbReference>
<dbReference type="InParanoid" id="D8M4P0"/>
<keyword evidence="6" id="KW-0560">Oxidoreductase</keyword>
<keyword evidence="13" id="KW-1185">Reference proteome</keyword>
<dbReference type="CDD" id="cd00757">
    <property type="entry name" value="ThiF_MoeB_HesA_family"/>
    <property type="match status" value="1"/>
</dbReference>
<dbReference type="PROSITE" id="PS00088">
    <property type="entry name" value="SOD_MN"/>
    <property type="match status" value="1"/>
</dbReference>
<evidence type="ECO:0000313" key="12">
    <source>
        <dbReference type="EMBL" id="CBK23029.2"/>
    </source>
</evidence>
<feature type="domain" description="Manganese/iron superoxide dismutase C-terminal" evidence="10">
    <location>
        <begin position="492"/>
        <end position="591"/>
    </location>
</feature>
<keyword evidence="7" id="KW-0408">Iron</keyword>
<dbReference type="Pfam" id="PF02882">
    <property type="entry name" value="THF_DHG_CYH_C"/>
    <property type="match status" value="1"/>
</dbReference>
<name>D8M4P0_BLAHO</name>
<dbReference type="FunFam" id="1.10.287.990:FF:000002">
    <property type="entry name" value="Superoxide dismutase"/>
    <property type="match status" value="1"/>
</dbReference>
<feature type="domain" description="THIF-type NAD/FAD binding fold" evidence="9">
    <location>
        <begin position="144"/>
        <end position="207"/>
    </location>
</feature>
<dbReference type="Gene3D" id="3.55.40.20">
    <property type="entry name" value="Iron/manganese superoxide dismutase, C-terminal domain"/>
    <property type="match status" value="1"/>
</dbReference>
<dbReference type="InterPro" id="IPR000672">
    <property type="entry name" value="THF_DH/CycHdrlase"/>
</dbReference>
<evidence type="ECO:0000256" key="3">
    <source>
        <dbReference type="ARBA" id="ARBA00012682"/>
    </source>
</evidence>
<dbReference type="PANTHER" id="PTHR42769">
    <property type="entry name" value="SUPEROXIDE DISMUTASE"/>
    <property type="match status" value="1"/>
</dbReference>
<gene>
    <name evidence="12" type="ORF">GSBLH_T00002972001</name>
</gene>
<evidence type="ECO:0000256" key="1">
    <source>
        <dbReference type="ARBA" id="ARBA00008714"/>
    </source>
</evidence>
<dbReference type="GO" id="GO:0004488">
    <property type="term" value="F:methylenetetrahydrofolate dehydrogenase (NADP+) activity"/>
    <property type="evidence" value="ECO:0007669"/>
    <property type="project" value="InterPro"/>
</dbReference>
<dbReference type="InterPro" id="IPR020631">
    <property type="entry name" value="THF_DH/CycHdrlase_NAD-bd_dom"/>
</dbReference>
<dbReference type="Gene3D" id="3.40.50.720">
    <property type="entry name" value="NAD(P)-binding Rossmann-like Domain"/>
    <property type="match status" value="2"/>
</dbReference>
<evidence type="ECO:0000259" key="10">
    <source>
        <dbReference type="Pfam" id="PF02777"/>
    </source>
</evidence>
<evidence type="ECO:0000313" key="13">
    <source>
        <dbReference type="Proteomes" id="UP000008312"/>
    </source>
</evidence>
<evidence type="ECO:0000256" key="6">
    <source>
        <dbReference type="ARBA" id="ARBA00023002"/>
    </source>
</evidence>
<dbReference type="InterPro" id="IPR019831">
    <property type="entry name" value="Mn/Fe_SOD_N"/>
</dbReference>
<dbReference type="Pfam" id="PF00081">
    <property type="entry name" value="Sod_Fe_N"/>
    <property type="match status" value="1"/>
</dbReference>
<dbReference type="GeneID" id="24920100"/>
<dbReference type="OrthoDB" id="239262at2759"/>
<comment type="similarity">
    <text evidence="1">Belongs to the iron/manganese superoxide dismutase family.</text>
</comment>
<dbReference type="AlphaFoldDB" id="D8M4P0"/>
<evidence type="ECO:0000256" key="7">
    <source>
        <dbReference type="ARBA" id="ARBA00023004"/>
    </source>
</evidence>
<protein>
    <recommendedName>
        <fullName evidence="4">Superoxide dismutase [Fe]</fullName>
        <ecNumber evidence="3">1.15.1.1</ecNumber>
    </recommendedName>
</protein>
<dbReference type="SUPFAM" id="SSF46609">
    <property type="entry name" value="Fe,Mn superoxide dismutase (SOD), N-terminal domain"/>
    <property type="match status" value="1"/>
</dbReference>
<dbReference type="RefSeq" id="XP_012897077.1">
    <property type="nucleotide sequence ID" value="XM_013041623.1"/>
</dbReference>
<dbReference type="InterPro" id="IPR036314">
    <property type="entry name" value="SOD_C_sf"/>
</dbReference>
<dbReference type="PANTHER" id="PTHR42769:SF3">
    <property type="entry name" value="SUPEROXIDE DISMUTASE [FE] 2, CHLOROPLASTIC"/>
    <property type="match status" value="1"/>
</dbReference>
<dbReference type="EMBL" id="FN668653">
    <property type="protein sequence ID" value="CBK23029.2"/>
    <property type="molecule type" value="Genomic_DNA"/>
</dbReference>
<comment type="subunit">
    <text evidence="2">Homodimer.</text>
</comment>
<dbReference type="Pfam" id="PF02777">
    <property type="entry name" value="Sod_Fe_C"/>
    <property type="match status" value="1"/>
</dbReference>
<feature type="domain" description="THIF-type NAD/FAD binding fold" evidence="9">
    <location>
        <begin position="220"/>
        <end position="353"/>
    </location>
</feature>
<evidence type="ECO:0000259" key="9">
    <source>
        <dbReference type="Pfam" id="PF00899"/>
    </source>
</evidence>
<feature type="domain" description="Manganese/iron superoxide dismutase N-terminal" evidence="8">
    <location>
        <begin position="407"/>
        <end position="483"/>
    </location>
</feature>
<evidence type="ECO:0000259" key="11">
    <source>
        <dbReference type="Pfam" id="PF02882"/>
    </source>
</evidence>
<proteinExistence type="inferred from homology"/>
<dbReference type="PRINTS" id="PR00085">
    <property type="entry name" value="THFDHDRGNASE"/>
</dbReference>
<dbReference type="Pfam" id="PF00899">
    <property type="entry name" value="ThiF"/>
    <property type="match status" value="2"/>
</dbReference>
<dbReference type="InterPro" id="IPR000594">
    <property type="entry name" value="ThiF_NAD_FAD-bd"/>
</dbReference>
<evidence type="ECO:0000259" key="8">
    <source>
        <dbReference type="Pfam" id="PF00081"/>
    </source>
</evidence>